<accession>A0A8G2BJ33</accession>
<dbReference type="EMBL" id="FNBW01000008">
    <property type="protein sequence ID" value="SDF98491.1"/>
    <property type="molecule type" value="Genomic_DNA"/>
</dbReference>
<reference evidence="1 2" key="1">
    <citation type="submission" date="2016-10" db="EMBL/GenBank/DDBJ databases">
        <authorList>
            <person name="Varghese N."/>
            <person name="Submissions S."/>
        </authorList>
    </citation>
    <scope>NUCLEOTIDE SEQUENCE [LARGE SCALE GENOMIC DNA]</scope>
    <source>
        <strain evidence="1 2">DSM 18839</strain>
    </source>
</reference>
<evidence type="ECO:0008006" key="3">
    <source>
        <dbReference type="Google" id="ProtNLM"/>
    </source>
</evidence>
<organism evidence="1 2">
    <name type="scientific">Thalassobaculum litoreum DSM 18839</name>
    <dbReference type="NCBI Taxonomy" id="1123362"/>
    <lineage>
        <taxon>Bacteria</taxon>
        <taxon>Pseudomonadati</taxon>
        <taxon>Pseudomonadota</taxon>
        <taxon>Alphaproteobacteria</taxon>
        <taxon>Rhodospirillales</taxon>
        <taxon>Thalassobaculaceae</taxon>
        <taxon>Thalassobaculum</taxon>
    </lineage>
</organism>
<name>A0A8G2BJ33_9PROT</name>
<protein>
    <recommendedName>
        <fullName evidence="3">Nucleoside 2-deoxyribosyltransferase</fullName>
    </recommendedName>
</protein>
<gene>
    <name evidence="1" type="ORF">SAMN05660686_03001</name>
</gene>
<evidence type="ECO:0000313" key="2">
    <source>
        <dbReference type="Proteomes" id="UP000198615"/>
    </source>
</evidence>
<dbReference type="Proteomes" id="UP000198615">
    <property type="component" value="Unassembled WGS sequence"/>
</dbReference>
<evidence type="ECO:0000313" key="1">
    <source>
        <dbReference type="EMBL" id="SDF98491.1"/>
    </source>
</evidence>
<comment type="caution">
    <text evidence="1">The sequence shown here is derived from an EMBL/GenBank/DDBJ whole genome shotgun (WGS) entry which is preliminary data.</text>
</comment>
<proteinExistence type="predicted"/>
<dbReference type="Gene3D" id="3.40.50.450">
    <property type="match status" value="1"/>
</dbReference>
<keyword evidence="2" id="KW-1185">Reference proteome</keyword>
<dbReference type="SUPFAM" id="SSF52309">
    <property type="entry name" value="N-(deoxy)ribosyltransferase-like"/>
    <property type="match status" value="1"/>
</dbReference>
<sequence length="177" mass="20536">MANEFEFNRNHWAVKDVDLFRELFRFAPPRRQLPKVFTIRDHPLIEDDLVSVMMPFDAGFTPVFKAIRDAVDEADLRCLRVDDLWEADAIIDDVVSLIDRSRVVICDCTGRNANVFYEAGIAHTLGRPVVLLTQRSEDIPFDLRHIRYIEYLKNEEGLKDMAAALSDRLKTIKDREV</sequence>
<dbReference type="AlphaFoldDB" id="A0A8G2BJ33"/>